<reference evidence="7" key="1">
    <citation type="submission" date="2021-05" db="EMBL/GenBank/DDBJ databases">
        <title>Genome of Sphingobium sp. strain.</title>
        <authorList>
            <person name="Fan R."/>
        </authorList>
    </citation>
    <scope>NUCLEOTIDE SEQUENCE</scope>
    <source>
        <strain evidence="7">H33</strain>
    </source>
</reference>
<keyword evidence="5" id="KW-0408">Iron</keyword>
<gene>
    <name evidence="7" type="ORF">KK488_12720</name>
</gene>
<proteinExistence type="inferred from homology"/>
<dbReference type="Pfam" id="PF02668">
    <property type="entry name" value="TauD"/>
    <property type="match status" value="1"/>
</dbReference>
<evidence type="ECO:0000313" key="8">
    <source>
        <dbReference type="Proteomes" id="UP001138757"/>
    </source>
</evidence>
<evidence type="ECO:0000256" key="2">
    <source>
        <dbReference type="ARBA" id="ARBA00022723"/>
    </source>
</evidence>
<dbReference type="Gene3D" id="3.60.130.10">
    <property type="entry name" value="Clavaminate synthase-like"/>
    <property type="match status" value="1"/>
</dbReference>
<feature type="domain" description="TauD/TfdA-like" evidence="6">
    <location>
        <begin position="6"/>
        <end position="279"/>
    </location>
</feature>
<sequence>MSTLNIRKITPTFGAEITGIDLNQPLTPEQEADIVSAIAEYGVCVYPNTGLTDQTHIWFSRMFGNLWTIGGQGTRLSRFDYPHLFEAGNLTPEGGISTDEMARKRRAGDRLWHTDSSFTKERTTYSLLLAHEVPAEGGETGFADMRGAYGALPQAMKDRIEHLEAEHSYLYSRSLAGFPVTEEEVENGMIARHKLVHTHPGSGRKSLYIASHALRITGMAKEEGRALIKELLDFGTQPQFTFNHYWKPGDLVIWDNFCTMHRGGEYDDIHHRRDMRRTTVMAYPPPPVVMDPRFKDRFDPAQFEAMVDA</sequence>
<dbReference type="InterPro" id="IPR042098">
    <property type="entry name" value="TauD-like_sf"/>
</dbReference>
<name>A0A9X1DCU8_9SPHN</name>
<dbReference type="InterPro" id="IPR003819">
    <property type="entry name" value="TauD/TfdA-like"/>
</dbReference>
<keyword evidence="3 7" id="KW-0223">Dioxygenase</keyword>
<comment type="similarity">
    <text evidence="1">Belongs to the TfdA dioxygenase family.</text>
</comment>
<dbReference type="AlphaFoldDB" id="A0A9X1DCU8"/>
<accession>A0A9X1DCU8</accession>
<dbReference type="Proteomes" id="UP001138757">
    <property type="component" value="Unassembled WGS sequence"/>
</dbReference>
<dbReference type="RefSeq" id="WP_214624070.1">
    <property type="nucleotide sequence ID" value="NZ_JAHGAW010000008.1"/>
</dbReference>
<comment type="caution">
    <text evidence="7">The sequence shown here is derived from an EMBL/GenBank/DDBJ whole genome shotgun (WGS) entry which is preliminary data.</text>
</comment>
<protein>
    <submittedName>
        <fullName evidence="7">TauD/TfdA family dioxygenase</fullName>
    </submittedName>
</protein>
<keyword evidence="2" id="KW-0479">Metal-binding</keyword>
<keyword evidence="8" id="KW-1185">Reference proteome</keyword>
<dbReference type="SUPFAM" id="SSF51197">
    <property type="entry name" value="Clavaminate synthase-like"/>
    <property type="match status" value="1"/>
</dbReference>
<evidence type="ECO:0000256" key="5">
    <source>
        <dbReference type="ARBA" id="ARBA00023004"/>
    </source>
</evidence>
<dbReference type="PANTHER" id="PTHR43779">
    <property type="entry name" value="DIOXYGENASE RV0097-RELATED"/>
    <property type="match status" value="1"/>
</dbReference>
<evidence type="ECO:0000259" key="6">
    <source>
        <dbReference type="Pfam" id="PF02668"/>
    </source>
</evidence>
<dbReference type="InterPro" id="IPR051178">
    <property type="entry name" value="TfdA_dioxygenase"/>
</dbReference>
<evidence type="ECO:0000256" key="1">
    <source>
        <dbReference type="ARBA" id="ARBA00005896"/>
    </source>
</evidence>
<dbReference type="PANTHER" id="PTHR43779:SF3">
    <property type="entry name" value="(3R)-3-[(CARBOXYMETHYL)AMINO]FATTY ACID OXYGENASE_DECARBOXYLASE"/>
    <property type="match status" value="1"/>
</dbReference>
<evidence type="ECO:0000256" key="4">
    <source>
        <dbReference type="ARBA" id="ARBA00023002"/>
    </source>
</evidence>
<evidence type="ECO:0000313" key="7">
    <source>
        <dbReference type="EMBL" id="MBT2187810.1"/>
    </source>
</evidence>
<organism evidence="7 8">
    <name type="scientific">Sphingobium nicotianae</name>
    <dbReference type="NCBI Taxonomy" id="2782607"/>
    <lineage>
        <taxon>Bacteria</taxon>
        <taxon>Pseudomonadati</taxon>
        <taxon>Pseudomonadota</taxon>
        <taxon>Alphaproteobacteria</taxon>
        <taxon>Sphingomonadales</taxon>
        <taxon>Sphingomonadaceae</taxon>
        <taxon>Sphingobium</taxon>
    </lineage>
</organism>
<dbReference type="GO" id="GO:0016706">
    <property type="term" value="F:2-oxoglutarate-dependent dioxygenase activity"/>
    <property type="evidence" value="ECO:0007669"/>
    <property type="project" value="UniProtKB-ARBA"/>
</dbReference>
<dbReference type="EMBL" id="JAHGAW010000008">
    <property type="protein sequence ID" value="MBT2187810.1"/>
    <property type="molecule type" value="Genomic_DNA"/>
</dbReference>
<evidence type="ECO:0000256" key="3">
    <source>
        <dbReference type="ARBA" id="ARBA00022964"/>
    </source>
</evidence>
<dbReference type="GO" id="GO:0046872">
    <property type="term" value="F:metal ion binding"/>
    <property type="evidence" value="ECO:0007669"/>
    <property type="project" value="UniProtKB-KW"/>
</dbReference>
<keyword evidence="4" id="KW-0560">Oxidoreductase</keyword>